<evidence type="ECO:0000313" key="2">
    <source>
        <dbReference type="EMBL" id="OLQ04146.1"/>
    </source>
</evidence>
<name>A0A1Q9E9Q0_SYMMI</name>
<sequence>MESAASKEAGKDLFSWSGFPAEWVRRLRQRFAQPLVPLELLDSPEGFEDVLGIISGGDVLQGALLRGRLQEFREGLPHRKRIVQAQSNAVFKKPRLPTVGSDSALMQEAYAISANALMPFKRKHGKSGLGKALLASEEDPDILETRERDRWVEVMSGFITEAQLPVVALIEGSEDRRQAWRRVFGTRRAKTLRERLSTDETVKAMARSITEELQSRVAPRRPAKLYTVAMLIALEVSVLDAASSLFARVISWVILLQHWMALRADDVQWLDPGRMTLTASGLAGVLRGERTWKKGEVDLIAQELLPFWSGHSARHWLPSWAANLGVSKQDRDFLGRWQAGAHESNEYIVTSREVVHRVQMHVIGGLVQWHAGVDELPILNELHEFGNPRGVSFARGASRHRVWRTNDDGHRALLLGYPLDYELEDEVGEGEAALEVPVEDEDASKRDWSEFPYWVSISRKSLFRRLHAKDKCGVLPWNVFSAEGFMSVSEANADAWCKSCWKKIAQGEAEASREASSSGSSSSTEIESPEQEEPET</sequence>
<reference evidence="2 3" key="1">
    <citation type="submission" date="2016-02" db="EMBL/GenBank/DDBJ databases">
        <title>Genome analysis of coral dinoflagellate symbionts highlights evolutionary adaptations to a symbiotic lifestyle.</title>
        <authorList>
            <person name="Aranda M."/>
            <person name="Li Y."/>
            <person name="Liew Y.J."/>
            <person name="Baumgarten S."/>
            <person name="Simakov O."/>
            <person name="Wilson M."/>
            <person name="Piel J."/>
            <person name="Ashoor H."/>
            <person name="Bougouffa S."/>
            <person name="Bajic V.B."/>
            <person name="Ryu T."/>
            <person name="Ravasi T."/>
            <person name="Bayer T."/>
            <person name="Micklem G."/>
            <person name="Kim H."/>
            <person name="Bhak J."/>
            <person name="Lajeunesse T.C."/>
            <person name="Voolstra C.R."/>
        </authorList>
    </citation>
    <scope>NUCLEOTIDE SEQUENCE [LARGE SCALE GENOMIC DNA]</scope>
    <source>
        <strain evidence="2 3">CCMP2467</strain>
    </source>
</reference>
<dbReference type="OMA" id="WHAGVDE"/>
<dbReference type="AlphaFoldDB" id="A0A1Q9E9Q0"/>
<feature type="compositionally biased region" description="Low complexity" evidence="1">
    <location>
        <begin position="511"/>
        <end position="526"/>
    </location>
</feature>
<gene>
    <name evidence="2" type="ORF">AK812_SmicGene12816</name>
</gene>
<accession>A0A1Q9E9Q0</accession>
<proteinExistence type="predicted"/>
<dbReference type="EMBL" id="LSRX01000217">
    <property type="protein sequence ID" value="OLQ04146.1"/>
    <property type="molecule type" value="Genomic_DNA"/>
</dbReference>
<dbReference type="Proteomes" id="UP000186817">
    <property type="component" value="Unassembled WGS sequence"/>
</dbReference>
<organism evidence="2 3">
    <name type="scientific">Symbiodinium microadriaticum</name>
    <name type="common">Dinoflagellate</name>
    <name type="synonym">Zooxanthella microadriatica</name>
    <dbReference type="NCBI Taxonomy" id="2951"/>
    <lineage>
        <taxon>Eukaryota</taxon>
        <taxon>Sar</taxon>
        <taxon>Alveolata</taxon>
        <taxon>Dinophyceae</taxon>
        <taxon>Suessiales</taxon>
        <taxon>Symbiodiniaceae</taxon>
        <taxon>Symbiodinium</taxon>
    </lineage>
</organism>
<dbReference type="OrthoDB" id="416582at2759"/>
<evidence type="ECO:0000313" key="3">
    <source>
        <dbReference type="Proteomes" id="UP000186817"/>
    </source>
</evidence>
<evidence type="ECO:0000256" key="1">
    <source>
        <dbReference type="SAM" id="MobiDB-lite"/>
    </source>
</evidence>
<feature type="compositionally biased region" description="Acidic residues" evidence="1">
    <location>
        <begin position="527"/>
        <end position="536"/>
    </location>
</feature>
<comment type="caution">
    <text evidence="2">The sequence shown here is derived from an EMBL/GenBank/DDBJ whole genome shotgun (WGS) entry which is preliminary data.</text>
</comment>
<feature type="region of interest" description="Disordered" evidence="1">
    <location>
        <begin position="511"/>
        <end position="536"/>
    </location>
</feature>
<keyword evidence="3" id="KW-1185">Reference proteome</keyword>
<protein>
    <submittedName>
        <fullName evidence="2">Uncharacterized protein</fullName>
    </submittedName>
</protein>